<evidence type="ECO:0000313" key="2">
    <source>
        <dbReference type="Proteomes" id="UP000431269"/>
    </source>
</evidence>
<dbReference type="InterPro" id="IPR007367">
    <property type="entry name" value="DUF433"/>
</dbReference>
<protein>
    <recommendedName>
        <fullName evidence="3">DUF433 domain-containing protein</fullName>
    </recommendedName>
</protein>
<keyword evidence="2" id="KW-1185">Reference proteome</keyword>
<dbReference type="InterPro" id="IPR036388">
    <property type="entry name" value="WH-like_DNA-bd_sf"/>
</dbReference>
<dbReference type="Gene3D" id="1.10.10.10">
    <property type="entry name" value="Winged helix-like DNA-binding domain superfamily/Winged helix DNA-binding domain"/>
    <property type="match status" value="1"/>
</dbReference>
<reference evidence="2" key="1">
    <citation type="submission" date="2019-12" db="EMBL/GenBank/DDBJ databases">
        <title>Complete genome of Terracaulis silvestris 0127_4.</title>
        <authorList>
            <person name="Vieira S."/>
            <person name="Riedel T."/>
            <person name="Sproer C."/>
            <person name="Pascual J."/>
            <person name="Boedeker C."/>
            <person name="Overmann J."/>
        </authorList>
    </citation>
    <scope>NUCLEOTIDE SEQUENCE [LARGE SCALE GENOMIC DNA]</scope>
    <source>
        <strain evidence="2">0127_4</strain>
    </source>
</reference>
<dbReference type="InterPro" id="IPR009057">
    <property type="entry name" value="Homeodomain-like_sf"/>
</dbReference>
<evidence type="ECO:0008006" key="3">
    <source>
        <dbReference type="Google" id="ProtNLM"/>
    </source>
</evidence>
<sequence length="157" mass="17781">MTRPIITDPAKFDGQPFVEGTSITVTEVQEYWRQPGVYAHEVRRRFPELSESELGAAVTYAPSEEPEFSFVADSEGPPKRCLRIWSAPPGWMFACDDVVEGTGPRPGFDTWEDSWERVLLYPEQYAPKDVVWRDERSGAIVDIYLIKPADEAPADGR</sequence>
<gene>
    <name evidence="1" type="ORF">DSM104635_03611</name>
</gene>
<evidence type="ECO:0000313" key="1">
    <source>
        <dbReference type="EMBL" id="QGZ96750.1"/>
    </source>
</evidence>
<organism evidence="1 2">
    <name type="scientific">Terricaulis silvestris</name>
    <dbReference type="NCBI Taxonomy" id="2686094"/>
    <lineage>
        <taxon>Bacteria</taxon>
        <taxon>Pseudomonadati</taxon>
        <taxon>Pseudomonadota</taxon>
        <taxon>Alphaproteobacteria</taxon>
        <taxon>Caulobacterales</taxon>
        <taxon>Caulobacteraceae</taxon>
        <taxon>Terricaulis</taxon>
    </lineage>
</organism>
<dbReference type="AlphaFoldDB" id="A0A6I6MN49"/>
<proteinExistence type="predicted"/>
<name>A0A6I6MN49_9CAUL</name>
<dbReference type="KEGG" id="tsv:DSM104635_03611"/>
<dbReference type="EMBL" id="CP047045">
    <property type="protein sequence ID" value="QGZ96750.1"/>
    <property type="molecule type" value="Genomic_DNA"/>
</dbReference>
<accession>A0A6I6MN49</accession>
<dbReference type="Proteomes" id="UP000431269">
    <property type="component" value="Chromosome"/>
</dbReference>
<dbReference type="Pfam" id="PF04255">
    <property type="entry name" value="DUF433"/>
    <property type="match status" value="1"/>
</dbReference>
<dbReference type="SUPFAM" id="SSF46689">
    <property type="entry name" value="Homeodomain-like"/>
    <property type="match status" value="1"/>
</dbReference>
<dbReference type="RefSeq" id="WP_158767522.1">
    <property type="nucleotide sequence ID" value="NZ_CP047045.1"/>
</dbReference>